<feature type="region of interest" description="Disordered" evidence="1">
    <location>
        <begin position="407"/>
        <end position="428"/>
    </location>
</feature>
<feature type="region of interest" description="Disordered" evidence="1">
    <location>
        <begin position="443"/>
        <end position="496"/>
    </location>
</feature>
<reference evidence="2 3" key="1">
    <citation type="journal article" date="2023" name="IMA Fungus">
        <title>Comparative genomic study of the Penicillium genus elucidates a diverse pangenome and 15 lateral gene transfer events.</title>
        <authorList>
            <person name="Petersen C."/>
            <person name="Sorensen T."/>
            <person name="Nielsen M.R."/>
            <person name="Sondergaard T.E."/>
            <person name="Sorensen J.L."/>
            <person name="Fitzpatrick D.A."/>
            <person name="Frisvad J.C."/>
            <person name="Nielsen K.L."/>
        </authorList>
    </citation>
    <scope>NUCLEOTIDE SEQUENCE [LARGE SCALE GENOMIC DNA]</scope>
    <source>
        <strain evidence="2 3">IBT 35679</strain>
    </source>
</reference>
<dbReference type="AlphaFoldDB" id="A0AAD6CNG1"/>
<dbReference type="Gene3D" id="3.30.160.20">
    <property type="match status" value="1"/>
</dbReference>
<sequence length="651" mass="71416">MRFFPAKSPEASQEPGMHFNLPDRSRELISSLVGPSFSNTLVLSGPGIGSATSASGTTPDPSVHMPTLPLEQAYQLAPLESVNHTCNGPTAASPPFIFVMEGNQEPQPEVPAWQLFEASMLQALNPDAQVSDGTEEVAPISGSNSPRVISRWESAGREIALSNLHDLDFIQEPPGDLPMSAEFGKIPRSMYGVCDAVQPAPKPTTMGSVDVEQLQDSEVLFLFGVFAIMARLNPRYQFKYGGLGGERVGMKLTLYGHTVFAEPNSASANEARVLGCRRALSKLREDNLQWPVPPEPNSGCPTGPEWNWPALLEDFCEKENWSFPLYNPTLYGSDTDIEWHCDISVNGRVFRTGCPSYRPEQAQNTAAHIALHTVLVHANILPEFILPFDDPSFEFRKASGFKFKEEASADTGTVTPMSGLPARILNSSMPASSMDSMEAAFISRGSRGSRGKGKGKKAQKRLAGRAPKPVNKSAKAPTPPKTSKGSNPPKADLDSNLIPLTRSRLAPLVIKPAVVEDPLARLRNMQRELGRMATDSSYHALLTPNMPEIRYEKNPDDSSPTGWMIRAWFDLKDPYLSRASPIMLATTPKMDEKVANSLGVKKLMLYLLRMTQEDVGLTSLEPGYAKDFPFLKALEVEIEQRLMKDGMKLFK</sequence>
<protein>
    <recommendedName>
        <fullName evidence="4">DRBM domain-containing protein</fullName>
    </recommendedName>
</protein>
<keyword evidence="3" id="KW-1185">Reference proteome</keyword>
<comment type="caution">
    <text evidence="2">The sequence shown here is derived from an EMBL/GenBank/DDBJ whole genome shotgun (WGS) entry which is preliminary data.</text>
</comment>
<evidence type="ECO:0000313" key="3">
    <source>
        <dbReference type="Proteomes" id="UP001220324"/>
    </source>
</evidence>
<feature type="compositionally biased region" description="Basic residues" evidence="1">
    <location>
        <begin position="447"/>
        <end position="463"/>
    </location>
</feature>
<dbReference type="EMBL" id="JAQIZZ010000007">
    <property type="protein sequence ID" value="KAJ5532075.1"/>
    <property type="molecule type" value="Genomic_DNA"/>
</dbReference>
<proteinExistence type="predicted"/>
<dbReference type="SUPFAM" id="SSF54768">
    <property type="entry name" value="dsRNA-binding domain-like"/>
    <property type="match status" value="1"/>
</dbReference>
<dbReference type="Proteomes" id="UP001220324">
    <property type="component" value="Unassembled WGS sequence"/>
</dbReference>
<evidence type="ECO:0000256" key="1">
    <source>
        <dbReference type="SAM" id="MobiDB-lite"/>
    </source>
</evidence>
<evidence type="ECO:0008006" key="4">
    <source>
        <dbReference type="Google" id="ProtNLM"/>
    </source>
</evidence>
<organism evidence="2 3">
    <name type="scientific">Penicillium frequentans</name>
    <dbReference type="NCBI Taxonomy" id="3151616"/>
    <lineage>
        <taxon>Eukaryota</taxon>
        <taxon>Fungi</taxon>
        <taxon>Dikarya</taxon>
        <taxon>Ascomycota</taxon>
        <taxon>Pezizomycotina</taxon>
        <taxon>Eurotiomycetes</taxon>
        <taxon>Eurotiomycetidae</taxon>
        <taxon>Eurotiales</taxon>
        <taxon>Aspergillaceae</taxon>
        <taxon>Penicillium</taxon>
    </lineage>
</organism>
<gene>
    <name evidence="2" type="ORF">N7494_008627</name>
</gene>
<evidence type="ECO:0000313" key="2">
    <source>
        <dbReference type="EMBL" id="KAJ5532075.1"/>
    </source>
</evidence>
<name>A0AAD6CNG1_9EURO</name>
<accession>A0AAD6CNG1</accession>